<comment type="caution">
    <text evidence="2">The sequence shown here is derived from an EMBL/GenBank/DDBJ whole genome shotgun (WGS) entry which is preliminary data.</text>
</comment>
<evidence type="ECO:0000313" key="3">
    <source>
        <dbReference type="Proteomes" id="UP001151478"/>
    </source>
</evidence>
<dbReference type="InterPro" id="IPR000182">
    <property type="entry name" value="GNAT_dom"/>
</dbReference>
<dbReference type="Proteomes" id="UP001151478">
    <property type="component" value="Unassembled WGS sequence"/>
</dbReference>
<dbReference type="CDD" id="cd04301">
    <property type="entry name" value="NAT_SF"/>
    <property type="match status" value="1"/>
</dbReference>
<dbReference type="SUPFAM" id="SSF55729">
    <property type="entry name" value="Acyl-CoA N-acyltransferases (Nat)"/>
    <property type="match status" value="1"/>
</dbReference>
<organism evidence="2 3">
    <name type="scientific">Polaribacter ponticola</name>
    <dbReference type="NCBI Taxonomy" id="2978475"/>
    <lineage>
        <taxon>Bacteria</taxon>
        <taxon>Pseudomonadati</taxon>
        <taxon>Bacteroidota</taxon>
        <taxon>Flavobacteriia</taxon>
        <taxon>Flavobacteriales</taxon>
        <taxon>Flavobacteriaceae</taxon>
    </lineage>
</organism>
<reference evidence="2" key="1">
    <citation type="submission" date="2023-02" db="EMBL/GenBank/DDBJ databases">
        <title>Polaribacter ponticola sp. nov., isolated from seawater.</title>
        <authorList>
            <person name="Baek J.H."/>
            <person name="Kim J.M."/>
            <person name="Choi D.G."/>
            <person name="Jeon C.O."/>
        </authorList>
    </citation>
    <scope>NUCLEOTIDE SEQUENCE</scope>
    <source>
        <strain evidence="2">MSW5</strain>
    </source>
</reference>
<proteinExistence type="predicted"/>
<gene>
    <name evidence="2" type="ORF">N5A56_001325</name>
</gene>
<accession>A0ABT5S4Y9</accession>
<dbReference type="Gene3D" id="3.40.630.30">
    <property type="match status" value="1"/>
</dbReference>
<name>A0ABT5S4Y9_9FLAO</name>
<evidence type="ECO:0000313" key="2">
    <source>
        <dbReference type="EMBL" id="MDD7913158.1"/>
    </source>
</evidence>
<evidence type="ECO:0000259" key="1">
    <source>
        <dbReference type="PROSITE" id="PS51186"/>
    </source>
</evidence>
<dbReference type="PROSITE" id="PS51186">
    <property type="entry name" value="GNAT"/>
    <property type="match status" value="1"/>
</dbReference>
<keyword evidence="3" id="KW-1185">Reference proteome</keyword>
<protein>
    <submittedName>
        <fullName evidence="2">GNAT family N-acetyltransferase</fullName>
    </submittedName>
</protein>
<dbReference type="InterPro" id="IPR016181">
    <property type="entry name" value="Acyl_CoA_acyltransferase"/>
</dbReference>
<dbReference type="RefSeq" id="WP_265726079.1">
    <property type="nucleotide sequence ID" value="NZ_JAOSLC020000002.1"/>
</dbReference>
<dbReference type="Pfam" id="PF00583">
    <property type="entry name" value="Acetyltransf_1"/>
    <property type="match status" value="1"/>
</dbReference>
<dbReference type="EMBL" id="JAOSLC020000002">
    <property type="protein sequence ID" value="MDD7913158.1"/>
    <property type="molecule type" value="Genomic_DNA"/>
</dbReference>
<feature type="domain" description="N-acetyltransferase" evidence="1">
    <location>
        <begin position="1"/>
        <end position="142"/>
    </location>
</feature>
<sequence length="142" mass="16977">MYRRQKNLLEFYNTYYSVSKIREELNDTENIFWIVFSDELPIGFAKLSLNITNEKLEDKNSCKLQRLYILNDFIALKIGSQLQDLILEKTIELNFTSIWLTAYYKNTKGLRFYDRYGFKQIGSIDFYVGETNYENLVFAKKL</sequence>